<reference evidence="1 2" key="1">
    <citation type="submission" date="2019-03" db="EMBL/GenBank/DDBJ databases">
        <title>Genomic Encyclopedia of Type Strains, Phase IV (KMG-IV): sequencing the most valuable type-strain genomes for metagenomic binning, comparative biology and taxonomic classification.</title>
        <authorList>
            <person name="Goeker M."/>
        </authorList>
    </citation>
    <scope>NUCLEOTIDE SEQUENCE [LARGE SCALE GENOMIC DNA]</scope>
    <source>
        <strain evidence="1 2">DSM 101688</strain>
    </source>
</reference>
<comment type="caution">
    <text evidence="1">The sequence shown here is derived from an EMBL/GenBank/DDBJ whole genome shotgun (WGS) entry which is preliminary data.</text>
</comment>
<dbReference type="AlphaFoldDB" id="A0A4R3JAG2"/>
<organism evidence="1 2">
    <name type="scientific">Varunaivibrio sulfuroxidans</name>
    <dbReference type="NCBI Taxonomy" id="1773489"/>
    <lineage>
        <taxon>Bacteria</taxon>
        <taxon>Pseudomonadati</taxon>
        <taxon>Pseudomonadota</taxon>
        <taxon>Alphaproteobacteria</taxon>
        <taxon>Rhodospirillales</taxon>
        <taxon>Magnetovibrionaceae</taxon>
        <taxon>Varunaivibrio</taxon>
    </lineage>
</organism>
<evidence type="ECO:0000313" key="1">
    <source>
        <dbReference type="EMBL" id="TCS62534.1"/>
    </source>
</evidence>
<keyword evidence="2" id="KW-1185">Reference proteome</keyword>
<gene>
    <name evidence="1" type="ORF">EDD55_10580</name>
</gene>
<protein>
    <submittedName>
        <fullName evidence="1">Uncharacterized protein</fullName>
    </submittedName>
</protein>
<name>A0A4R3JAG2_9PROT</name>
<sequence>MKAALKNSPKKTKMRTCECNIGKVMVVGLSGKIWHAICFVLMGCWGEAVGCGYWPTALKF</sequence>
<dbReference type="Proteomes" id="UP000295304">
    <property type="component" value="Unassembled WGS sequence"/>
</dbReference>
<evidence type="ECO:0000313" key="2">
    <source>
        <dbReference type="Proteomes" id="UP000295304"/>
    </source>
</evidence>
<dbReference type="EMBL" id="SLZW01000005">
    <property type="protein sequence ID" value="TCS62534.1"/>
    <property type="molecule type" value="Genomic_DNA"/>
</dbReference>
<proteinExistence type="predicted"/>
<accession>A0A4R3JAG2</accession>